<keyword evidence="1" id="KW-0808">Transferase</keyword>
<gene>
    <name evidence="9" type="ORF">LOD99_9188</name>
</gene>
<evidence type="ECO:0000256" key="5">
    <source>
        <dbReference type="ARBA" id="ARBA00023054"/>
    </source>
</evidence>
<evidence type="ECO:0000259" key="8">
    <source>
        <dbReference type="PROSITE" id="PS50011"/>
    </source>
</evidence>
<reference evidence="9 10" key="1">
    <citation type="journal article" date="2023" name="BMC Biol.">
        <title>The compact genome of the sponge Oopsacas minuta (Hexactinellida) is lacking key metazoan core genes.</title>
        <authorList>
            <person name="Santini S."/>
            <person name="Schenkelaars Q."/>
            <person name="Jourda C."/>
            <person name="Duchesne M."/>
            <person name="Belahbib H."/>
            <person name="Rocher C."/>
            <person name="Selva M."/>
            <person name="Riesgo A."/>
            <person name="Vervoort M."/>
            <person name="Leys S.P."/>
            <person name="Kodjabachian L."/>
            <person name="Le Bivic A."/>
            <person name="Borchiellini C."/>
            <person name="Claverie J.M."/>
            <person name="Renard E."/>
        </authorList>
    </citation>
    <scope>NUCLEOTIDE SEQUENCE [LARGE SCALE GENOMIC DNA]</scope>
    <source>
        <strain evidence="9">SPO-2</strain>
    </source>
</reference>
<feature type="coiled-coil region" evidence="7">
    <location>
        <begin position="319"/>
        <end position="353"/>
    </location>
</feature>
<keyword evidence="2" id="KW-0547">Nucleotide-binding</keyword>
<dbReference type="PROSITE" id="PS50011">
    <property type="entry name" value="PROTEIN_KINASE_DOM"/>
    <property type="match status" value="1"/>
</dbReference>
<dbReference type="InterPro" id="IPR011009">
    <property type="entry name" value="Kinase-like_dom_sf"/>
</dbReference>
<dbReference type="GO" id="GO:0004713">
    <property type="term" value="F:protein tyrosine kinase activity"/>
    <property type="evidence" value="ECO:0007669"/>
    <property type="project" value="UniProtKB-KW"/>
</dbReference>
<protein>
    <submittedName>
        <fullName evidence="9">Translin-associated factor X-interacting protein 1-like</fullName>
    </submittedName>
</protein>
<dbReference type="PRINTS" id="PR00109">
    <property type="entry name" value="TYRKINASE"/>
</dbReference>
<evidence type="ECO:0000256" key="2">
    <source>
        <dbReference type="ARBA" id="ARBA00022741"/>
    </source>
</evidence>
<dbReference type="InterPro" id="IPR050198">
    <property type="entry name" value="Non-receptor_tyrosine_kinases"/>
</dbReference>
<keyword evidence="10" id="KW-1185">Reference proteome</keyword>
<dbReference type="FunFam" id="1.10.510.10:FF:000554">
    <property type="entry name" value="Predicted protein"/>
    <property type="match status" value="1"/>
</dbReference>
<proteinExistence type="predicted"/>
<dbReference type="EMBL" id="JAKMXF010000353">
    <property type="protein sequence ID" value="KAI6646789.1"/>
    <property type="molecule type" value="Genomic_DNA"/>
</dbReference>
<keyword evidence="6" id="KW-0829">Tyrosine-protein kinase</keyword>
<dbReference type="InterPro" id="IPR032755">
    <property type="entry name" value="TSNAXIP1_N"/>
</dbReference>
<dbReference type="InterPro" id="IPR020635">
    <property type="entry name" value="Tyr_kinase_cat_dom"/>
</dbReference>
<evidence type="ECO:0000256" key="4">
    <source>
        <dbReference type="ARBA" id="ARBA00022840"/>
    </source>
</evidence>
<dbReference type="PANTHER" id="PTHR24418">
    <property type="entry name" value="TYROSINE-PROTEIN KINASE"/>
    <property type="match status" value="1"/>
</dbReference>
<dbReference type="GO" id="GO:0005524">
    <property type="term" value="F:ATP binding"/>
    <property type="evidence" value="ECO:0007669"/>
    <property type="project" value="UniProtKB-KW"/>
</dbReference>
<dbReference type="Gene3D" id="1.10.510.10">
    <property type="entry name" value="Transferase(Phosphotransferase) domain 1"/>
    <property type="match status" value="1"/>
</dbReference>
<evidence type="ECO:0000313" key="9">
    <source>
        <dbReference type="EMBL" id="KAI6646789.1"/>
    </source>
</evidence>
<dbReference type="AlphaFoldDB" id="A0AAV7JEF8"/>
<sequence>MRTGFQRMVLISGSLLSYLRENKLITSNIQIMLDMATQVAAAMGYLENFCFIHRDLAARNCLVGDRYLVKVADFGLTRYVVDDTYTASEGSKFPIKWAAPEVINYARFSSKSDIWSYGILLWELFTGGITPYKSFPTHQLMLEQILKGYRLEQPPTCPNHIYEIMLSCWLQSPESRPSFNTVDKNLRRHIRNTMNRTLPRNAAGASVCNPTASTFQSKPRLVGMLEEYLERELKILGKNISKPNSARLQAHKEVFEHLIGEFHSFKPILSAIKQEYDSYISNLEEQVDQLDPLKLKLQLISEENEKKFLVIQNEEKHDVQNLETETASLKSTIHHMEEAIATLEAKVLCLQSELSAQYILYRNEADAKKIAISDLSQLKKTQQQPDDNIAQKEDPIVLRIALKQCREDLKLSQRKLTQIIADYGDVIPRKEFEDLHSQFEITKDSFEELKQDFTTLNMERDLLDESYKEAVLAKSNISKDLERLKGNATPRPQWDHCARFFEDGKWAGLTEDTSSAEKVDFLLVEMSGLSLEEVRASDMFQGLGTEDHIPKFLRCDGQIKNTHMKKQEAYKILSAYWPYRVQQLVNNDNVPFDVSLYTYLSEIQSEERVYETAYNIHQTLSQYEFQLLPGLFLSVILGKKEEEIYFELLARHDILKSQIYNLATTEEEGYAKISQDNLVNCILSNFSVFTEDMAVKLTNSIVESDGIVVDELAKQLGEGASEFVERFYEVFLEQREVLIKDITIKLEGFETVSVDDFVITLKNLDPSQPEKKLSQLLRFIFSIPNKSVDSISGTRTESVQTVLSLLSQSAIMRS</sequence>
<organism evidence="9 10">
    <name type="scientific">Oopsacas minuta</name>
    <dbReference type="NCBI Taxonomy" id="111878"/>
    <lineage>
        <taxon>Eukaryota</taxon>
        <taxon>Metazoa</taxon>
        <taxon>Porifera</taxon>
        <taxon>Hexactinellida</taxon>
        <taxon>Hexasterophora</taxon>
        <taxon>Lyssacinosida</taxon>
        <taxon>Leucopsacidae</taxon>
        <taxon>Oopsacas</taxon>
    </lineage>
</organism>
<keyword evidence="3" id="KW-0418">Kinase</keyword>
<dbReference type="InterPro" id="IPR000719">
    <property type="entry name" value="Prot_kinase_dom"/>
</dbReference>
<evidence type="ECO:0000256" key="7">
    <source>
        <dbReference type="SAM" id="Coils"/>
    </source>
</evidence>
<evidence type="ECO:0000256" key="6">
    <source>
        <dbReference type="ARBA" id="ARBA00023137"/>
    </source>
</evidence>
<feature type="domain" description="Protein kinase" evidence="8">
    <location>
        <begin position="1"/>
        <end position="192"/>
    </location>
</feature>
<dbReference type="PROSITE" id="PS00109">
    <property type="entry name" value="PROTEIN_KINASE_TYR"/>
    <property type="match status" value="1"/>
</dbReference>
<name>A0AAV7JEF8_9METZ</name>
<keyword evidence="4" id="KW-0067">ATP-binding</keyword>
<evidence type="ECO:0000313" key="10">
    <source>
        <dbReference type="Proteomes" id="UP001165289"/>
    </source>
</evidence>
<dbReference type="InterPro" id="IPR001245">
    <property type="entry name" value="Ser-Thr/Tyr_kinase_cat_dom"/>
</dbReference>
<dbReference type="Pfam" id="PF15739">
    <property type="entry name" value="TSNAXIP1_N"/>
    <property type="match status" value="1"/>
</dbReference>
<evidence type="ECO:0000256" key="3">
    <source>
        <dbReference type="ARBA" id="ARBA00022777"/>
    </source>
</evidence>
<dbReference type="SUPFAM" id="SSF56112">
    <property type="entry name" value="Protein kinase-like (PK-like)"/>
    <property type="match status" value="1"/>
</dbReference>
<accession>A0AAV7JEF8</accession>
<keyword evidence="5 7" id="KW-0175">Coiled coil</keyword>
<dbReference type="Pfam" id="PF07714">
    <property type="entry name" value="PK_Tyr_Ser-Thr"/>
    <property type="match status" value="1"/>
</dbReference>
<dbReference type="Proteomes" id="UP001165289">
    <property type="component" value="Unassembled WGS sequence"/>
</dbReference>
<dbReference type="InterPro" id="IPR008266">
    <property type="entry name" value="Tyr_kinase_AS"/>
</dbReference>
<evidence type="ECO:0000256" key="1">
    <source>
        <dbReference type="ARBA" id="ARBA00022679"/>
    </source>
</evidence>
<comment type="caution">
    <text evidence="9">The sequence shown here is derived from an EMBL/GenBank/DDBJ whole genome shotgun (WGS) entry which is preliminary data.</text>
</comment>
<dbReference type="SMART" id="SM00219">
    <property type="entry name" value="TyrKc"/>
    <property type="match status" value="1"/>
</dbReference>